<evidence type="ECO:0000256" key="7">
    <source>
        <dbReference type="ARBA" id="ARBA00058683"/>
    </source>
</evidence>
<dbReference type="InterPro" id="IPR046373">
    <property type="entry name" value="Acyl-CoA_Oxase/DH_mid-dom_sf"/>
</dbReference>
<feature type="domain" description="Acetyl-CoA dehydrogenase-like C-terminal" evidence="14">
    <location>
        <begin position="467"/>
        <end position="588"/>
    </location>
</feature>
<dbReference type="Pfam" id="PF02771">
    <property type="entry name" value="Acyl-CoA_dh_N"/>
    <property type="match status" value="1"/>
</dbReference>
<dbReference type="Gene3D" id="2.40.110.10">
    <property type="entry name" value="Butyryl-CoA Dehydrogenase, subunit A, domain 2"/>
    <property type="match status" value="1"/>
</dbReference>
<dbReference type="SUPFAM" id="SSF56645">
    <property type="entry name" value="Acyl-CoA dehydrogenase NM domain-like"/>
    <property type="match status" value="1"/>
</dbReference>
<dbReference type="InterPro" id="IPR009075">
    <property type="entry name" value="AcylCo_DH/oxidase_C"/>
</dbReference>
<dbReference type="EMBL" id="BMHV01000007">
    <property type="protein sequence ID" value="GGF60231.1"/>
    <property type="molecule type" value="Genomic_DNA"/>
</dbReference>
<comment type="caution">
    <text evidence="15">The sequence shown here is derived from an EMBL/GenBank/DDBJ whole genome shotgun (WGS) entry which is preliminary data.</text>
</comment>
<dbReference type="InterPro" id="IPR037069">
    <property type="entry name" value="AcylCoA_DH/ox_N_sf"/>
</dbReference>
<keyword evidence="5 10" id="KW-0560">Oxidoreductase</keyword>
<dbReference type="InterPro" id="IPR009100">
    <property type="entry name" value="AcylCoA_DH/oxidase_NM_dom_sf"/>
</dbReference>
<dbReference type="InterPro" id="IPR025878">
    <property type="entry name" value="Acyl-CoA_dh-like_C_dom"/>
</dbReference>
<evidence type="ECO:0000256" key="2">
    <source>
        <dbReference type="ARBA" id="ARBA00009347"/>
    </source>
</evidence>
<dbReference type="SUPFAM" id="SSF47203">
    <property type="entry name" value="Acyl-CoA dehydrogenase C-terminal domain-like"/>
    <property type="match status" value="1"/>
</dbReference>
<evidence type="ECO:0000256" key="3">
    <source>
        <dbReference type="ARBA" id="ARBA00022630"/>
    </source>
</evidence>
<dbReference type="InterPro" id="IPR006091">
    <property type="entry name" value="Acyl-CoA_Oxase/DH_mid-dom"/>
</dbReference>
<organism evidence="15 16">
    <name type="scientific">Terasakiella brassicae</name>
    <dbReference type="NCBI Taxonomy" id="1634917"/>
    <lineage>
        <taxon>Bacteria</taxon>
        <taxon>Pseudomonadati</taxon>
        <taxon>Pseudomonadota</taxon>
        <taxon>Alphaproteobacteria</taxon>
        <taxon>Rhodospirillales</taxon>
        <taxon>Terasakiellaceae</taxon>
        <taxon>Terasakiella</taxon>
    </lineage>
</organism>
<dbReference type="InterPro" id="IPR052166">
    <property type="entry name" value="Diverse_Acyl-CoA_DH"/>
</dbReference>
<evidence type="ECO:0000256" key="10">
    <source>
        <dbReference type="RuleBase" id="RU362125"/>
    </source>
</evidence>
<dbReference type="PANTHER" id="PTHR42803:SF1">
    <property type="entry name" value="BROAD-SPECIFICITY LINEAR ACYL-COA DEHYDROGENASE FADE5"/>
    <property type="match status" value="1"/>
</dbReference>
<sequence length="594" mass="64129">MTEYNAPITEMEFLIKDVFDLNSITALPGYEEATPDMVDAILEEAGKLGRDVIAPLAQASDEQGATWNDNEVTTSPGFKEAYAQFVEGGWNGIGFDPEYGGMGLPFVLSNAVSEIWNSSSIAFGLCPMLTGGAIEAMHHHASEEQKAIFLEKMVTGEWTGTMNLTEPSAGSDLAAVSAKAVPQDDGTYKITGQKIFITFGEHDMTENIIHLVLARTPDAPAGSRGISLFIVPKYLVNEDGSLGERNPAYCISIEHKLGIHGSPTATMSFEGATGYLVKEENKGLACMFTMMNNARLNVGNEGFAAAERAYQCALNYARERVQSPVIGSKDKTSVTIDKHPDVRRMLLTMKAKTEAARAISYFTARQQDIVAKTDDNDARATADALIQLLTPVVKAYSTDIGIEVANDGIQVHGGMGFIEESGAPQWLRDVRITAIYEGTNGIQANDLIGRKVGMNGGAYLDILLPMIKEDLAAAKAKGGVFTEMAEAIEVGLNNTEKATAWLLESFKEDPKQAATGSVHYLRLLGNLCGGWLLTKSALIAQAKLDANEGNPAFMKAKINTARFFAEQIMPTSSALKAIFTKGYNAVLECEDDWL</sequence>
<reference evidence="15" key="1">
    <citation type="journal article" date="2014" name="Int. J. Syst. Evol. Microbiol.">
        <title>Complete genome sequence of Corynebacterium casei LMG S-19264T (=DSM 44701T), isolated from a smear-ripened cheese.</title>
        <authorList>
            <consortium name="US DOE Joint Genome Institute (JGI-PGF)"/>
            <person name="Walter F."/>
            <person name="Albersmeier A."/>
            <person name="Kalinowski J."/>
            <person name="Ruckert C."/>
        </authorList>
    </citation>
    <scope>NUCLEOTIDE SEQUENCE</scope>
    <source>
        <strain evidence="15">CGMCC 1.15254</strain>
    </source>
</reference>
<name>A0A917BXQ8_9PROT</name>
<reference evidence="15" key="2">
    <citation type="submission" date="2020-09" db="EMBL/GenBank/DDBJ databases">
        <authorList>
            <person name="Sun Q."/>
            <person name="Zhou Y."/>
        </authorList>
    </citation>
    <scope>NUCLEOTIDE SEQUENCE</scope>
    <source>
        <strain evidence="15">CGMCC 1.15254</strain>
    </source>
</reference>
<evidence type="ECO:0000259" key="14">
    <source>
        <dbReference type="Pfam" id="PF12806"/>
    </source>
</evidence>
<protein>
    <recommendedName>
        <fullName evidence="9">3-methylmercaptopropionyl-CoA dehydrogenase</fullName>
        <ecNumber evidence="8">1.3.99.41</ecNumber>
    </recommendedName>
</protein>
<evidence type="ECO:0000256" key="8">
    <source>
        <dbReference type="ARBA" id="ARBA00066694"/>
    </source>
</evidence>
<dbReference type="PANTHER" id="PTHR42803">
    <property type="entry name" value="ACYL-COA DEHYDROGENASE"/>
    <property type="match status" value="1"/>
</dbReference>
<dbReference type="RefSeq" id="WP_188662879.1">
    <property type="nucleotide sequence ID" value="NZ_BMHV01000007.1"/>
</dbReference>
<comment type="catalytic activity">
    <reaction evidence="6">
        <text>3-(methylsulfanyl)propanoyl-CoA + oxidized [electron-transfer flavoprotein] + H(+) = 3-(methylsulfanyl)acryloyl-CoA + reduced [electron-transfer flavoprotein]</text>
        <dbReference type="Rhea" id="RHEA:52612"/>
        <dbReference type="Rhea" id="RHEA-COMP:10685"/>
        <dbReference type="Rhea" id="RHEA-COMP:10686"/>
        <dbReference type="ChEBI" id="CHEBI:15378"/>
        <dbReference type="ChEBI" id="CHEBI:57692"/>
        <dbReference type="ChEBI" id="CHEBI:58307"/>
        <dbReference type="ChEBI" id="CHEBI:82815"/>
        <dbReference type="ChEBI" id="CHEBI:84994"/>
        <dbReference type="EC" id="1.3.99.41"/>
    </reaction>
    <physiologicalReaction direction="left-to-right" evidence="6">
        <dbReference type="Rhea" id="RHEA:52613"/>
    </physiologicalReaction>
</comment>
<dbReference type="Pfam" id="PF00441">
    <property type="entry name" value="Acyl-CoA_dh_1"/>
    <property type="match status" value="1"/>
</dbReference>
<evidence type="ECO:0000256" key="5">
    <source>
        <dbReference type="ARBA" id="ARBA00023002"/>
    </source>
</evidence>
<accession>A0A917BXQ8</accession>
<gene>
    <name evidence="15" type="ORF">GCM10011332_12420</name>
</gene>
<dbReference type="InterPro" id="IPR036250">
    <property type="entry name" value="AcylCo_DH-like_C"/>
</dbReference>
<dbReference type="Gene3D" id="1.10.540.10">
    <property type="entry name" value="Acyl-CoA dehydrogenase/oxidase, N-terminal domain"/>
    <property type="match status" value="1"/>
</dbReference>
<feature type="domain" description="Acyl-CoA oxidase/dehydrogenase middle" evidence="12">
    <location>
        <begin position="162"/>
        <end position="270"/>
    </location>
</feature>
<dbReference type="FunFam" id="2.40.110.10:FF:000031">
    <property type="entry name" value="Acyl-CoA dehydrogenase, putative"/>
    <property type="match status" value="1"/>
</dbReference>
<dbReference type="Pfam" id="PF02770">
    <property type="entry name" value="Acyl-CoA_dh_M"/>
    <property type="match status" value="1"/>
</dbReference>
<evidence type="ECO:0000256" key="4">
    <source>
        <dbReference type="ARBA" id="ARBA00022827"/>
    </source>
</evidence>
<keyword evidence="4 10" id="KW-0274">FAD</keyword>
<dbReference type="EC" id="1.3.99.41" evidence="8"/>
<comment type="cofactor">
    <cofactor evidence="1 10">
        <name>FAD</name>
        <dbReference type="ChEBI" id="CHEBI:57692"/>
    </cofactor>
</comment>
<proteinExistence type="inferred from homology"/>
<comment type="similarity">
    <text evidence="2 10">Belongs to the acyl-CoA dehydrogenase family.</text>
</comment>
<dbReference type="InterPro" id="IPR013786">
    <property type="entry name" value="AcylCoA_DH/ox_N"/>
</dbReference>
<keyword evidence="16" id="KW-1185">Reference proteome</keyword>
<evidence type="ECO:0000259" key="11">
    <source>
        <dbReference type="Pfam" id="PF00441"/>
    </source>
</evidence>
<dbReference type="GO" id="GO:0050660">
    <property type="term" value="F:flavin adenine dinucleotide binding"/>
    <property type="evidence" value="ECO:0007669"/>
    <property type="project" value="InterPro"/>
</dbReference>
<evidence type="ECO:0000259" key="13">
    <source>
        <dbReference type="Pfam" id="PF02771"/>
    </source>
</evidence>
<dbReference type="Proteomes" id="UP000632498">
    <property type="component" value="Unassembled WGS sequence"/>
</dbReference>
<dbReference type="AlphaFoldDB" id="A0A917BXQ8"/>
<feature type="domain" description="Acyl-CoA dehydrogenase/oxidase N-terminal" evidence="13">
    <location>
        <begin position="40"/>
        <end position="157"/>
    </location>
</feature>
<evidence type="ECO:0000256" key="9">
    <source>
        <dbReference type="ARBA" id="ARBA00069043"/>
    </source>
</evidence>
<dbReference type="GO" id="GO:0016627">
    <property type="term" value="F:oxidoreductase activity, acting on the CH-CH group of donors"/>
    <property type="evidence" value="ECO:0007669"/>
    <property type="project" value="InterPro"/>
</dbReference>
<evidence type="ECO:0000256" key="1">
    <source>
        <dbReference type="ARBA" id="ARBA00001974"/>
    </source>
</evidence>
<keyword evidence="3 10" id="KW-0285">Flavoprotein</keyword>
<evidence type="ECO:0000256" key="6">
    <source>
        <dbReference type="ARBA" id="ARBA00051388"/>
    </source>
</evidence>
<dbReference type="Pfam" id="PF12806">
    <property type="entry name" value="Acyl-CoA_dh_C"/>
    <property type="match status" value="1"/>
</dbReference>
<evidence type="ECO:0000313" key="15">
    <source>
        <dbReference type="EMBL" id="GGF60231.1"/>
    </source>
</evidence>
<dbReference type="Gene3D" id="1.20.140.10">
    <property type="entry name" value="Butyryl-CoA Dehydrogenase, subunit A, domain 3"/>
    <property type="match status" value="1"/>
</dbReference>
<evidence type="ECO:0000313" key="16">
    <source>
        <dbReference type="Proteomes" id="UP000632498"/>
    </source>
</evidence>
<comment type="function">
    <text evidence="7">Involved in the assimilation of dimethylsulphoniopropionate (DMSP), an important compound in the fixation of carbon in marine phytoplankton, by mediating the conversion of 3-(methylthio)propanoyl-CoA (MMPA-CoA) to 3-(methylthio)acryloyl-CoA (MTA-CoA).</text>
</comment>
<feature type="domain" description="Acyl-CoA dehydrogenase/oxidase C-terminal" evidence="11">
    <location>
        <begin position="281"/>
        <end position="447"/>
    </location>
</feature>
<evidence type="ECO:0000259" key="12">
    <source>
        <dbReference type="Pfam" id="PF02770"/>
    </source>
</evidence>